<sequence>MASFPASPFEPGVDGAAHLDVHVRLMGKRWMASLPCHDISLLILIDVSCCCNYKQGPTWCGELSIKRPRCLNFAQLSVITGCEQPFQCSLLTFYDKVRQNSIFRKSI</sequence>
<evidence type="ECO:0000313" key="2">
    <source>
        <dbReference type="Proteomes" id="UP001519460"/>
    </source>
</evidence>
<dbReference type="Proteomes" id="UP001519460">
    <property type="component" value="Unassembled WGS sequence"/>
</dbReference>
<proteinExistence type="predicted"/>
<keyword evidence="2" id="KW-1185">Reference proteome</keyword>
<accession>A0ABD0L139</accession>
<evidence type="ECO:0000313" key="1">
    <source>
        <dbReference type="EMBL" id="KAK7492762.1"/>
    </source>
</evidence>
<dbReference type="AlphaFoldDB" id="A0ABD0L139"/>
<name>A0ABD0L139_9CAEN</name>
<protein>
    <submittedName>
        <fullName evidence="1">Uncharacterized protein</fullName>
    </submittedName>
</protein>
<comment type="caution">
    <text evidence="1">The sequence shown here is derived from an EMBL/GenBank/DDBJ whole genome shotgun (WGS) entry which is preliminary data.</text>
</comment>
<reference evidence="1 2" key="1">
    <citation type="journal article" date="2023" name="Sci. Data">
        <title>Genome assembly of the Korean intertidal mud-creeper Batillaria attramentaria.</title>
        <authorList>
            <person name="Patra A.K."/>
            <person name="Ho P.T."/>
            <person name="Jun S."/>
            <person name="Lee S.J."/>
            <person name="Kim Y."/>
            <person name="Won Y.J."/>
        </authorList>
    </citation>
    <scope>NUCLEOTIDE SEQUENCE [LARGE SCALE GENOMIC DNA]</scope>
    <source>
        <strain evidence="1">Wonlab-2016</strain>
    </source>
</reference>
<dbReference type="EMBL" id="JACVVK020000100">
    <property type="protein sequence ID" value="KAK7492762.1"/>
    <property type="molecule type" value="Genomic_DNA"/>
</dbReference>
<gene>
    <name evidence="1" type="ORF">BaRGS_00016067</name>
</gene>
<organism evidence="1 2">
    <name type="scientific">Batillaria attramentaria</name>
    <dbReference type="NCBI Taxonomy" id="370345"/>
    <lineage>
        <taxon>Eukaryota</taxon>
        <taxon>Metazoa</taxon>
        <taxon>Spiralia</taxon>
        <taxon>Lophotrochozoa</taxon>
        <taxon>Mollusca</taxon>
        <taxon>Gastropoda</taxon>
        <taxon>Caenogastropoda</taxon>
        <taxon>Sorbeoconcha</taxon>
        <taxon>Cerithioidea</taxon>
        <taxon>Batillariidae</taxon>
        <taxon>Batillaria</taxon>
    </lineage>
</organism>